<dbReference type="PANTHER" id="PTHR12992">
    <property type="entry name" value="NUDIX HYDROLASE"/>
    <property type="match status" value="1"/>
</dbReference>
<dbReference type="InParanoid" id="A0A251T7P3"/>
<dbReference type="EMBL" id="MNCJ02000331">
    <property type="protein sequence ID" value="KAF5760771.1"/>
    <property type="molecule type" value="Genomic_DNA"/>
</dbReference>
<dbReference type="EMBL" id="CM007900">
    <property type="protein sequence ID" value="OTG07157.1"/>
    <property type="molecule type" value="Genomic_DNA"/>
</dbReference>
<dbReference type="Proteomes" id="UP000215914">
    <property type="component" value="Chromosome 11"/>
</dbReference>
<dbReference type="STRING" id="4232.A0A251T7P3"/>
<dbReference type="AlphaFoldDB" id="A0A251T7P3"/>
<dbReference type="PROSITE" id="PS51462">
    <property type="entry name" value="NUDIX"/>
    <property type="match status" value="1"/>
</dbReference>
<evidence type="ECO:0000256" key="4">
    <source>
        <dbReference type="ARBA" id="ARBA00022801"/>
    </source>
</evidence>
<dbReference type="GO" id="GO:0005737">
    <property type="term" value="C:cytoplasm"/>
    <property type="evidence" value="ECO:0007669"/>
    <property type="project" value="UniProtKB-ARBA"/>
</dbReference>
<dbReference type="GO" id="GO:0008893">
    <property type="term" value="F:guanosine-3',5'-bis(diphosphate) 3'-diphosphatase activity"/>
    <property type="evidence" value="ECO:0007669"/>
    <property type="project" value="UniProtKB-ARBA"/>
</dbReference>
<keyword evidence="3" id="KW-0479">Metal-binding</keyword>
<keyword evidence="7" id="KW-0812">Transmembrane</keyword>
<evidence type="ECO:0000256" key="6">
    <source>
        <dbReference type="ARBA" id="ARBA00023211"/>
    </source>
</evidence>
<dbReference type="OrthoDB" id="206213at2759"/>
<evidence type="ECO:0000313" key="11">
    <source>
        <dbReference type="Proteomes" id="UP000215914"/>
    </source>
</evidence>
<dbReference type="InterPro" id="IPR045121">
    <property type="entry name" value="CoAse"/>
</dbReference>
<sequence>MDSNNLTSSHTLLNLSQRFRQSNSKQSQRFKRPNKAAVLICLFEEADDIYVILTKRSSNMSSYSGQVSLPGGRADEGDKDDVHTALREAQEEIGLDPAVVDVVAVLEPFVTKGNVYVVPVMGILWDKQAFNPVLNADEVESIFYAPFDMFLKDKNRRQKEIDFQGGKCLFHYFDHETNNKVYTIWAITAAILITSASLFYQRPPDFQPRMPKLWNKNHSRL</sequence>
<keyword evidence="4 10" id="KW-0378">Hydrolase</keyword>
<reference evidence="9 11" key="1">
    <citation type="journal article" date="2017" name="Nature">
        <title>The sunflower genome provides insights into oil metabolism, flowering and Asterid evolution.</title>
        <authorList>
            <person name="Badouin H."/>
            <person name="Gouzy J."/>
            <person name="Grassa C.J."/>
            <person name="Murat F."/>
            <person name="Staton S.E."/>
            <person name="Cottret L."/>
            <person name="Lelandais-Briere C."/>
            <person name="Owens G.L."/>
            <person name="Carrere S."/>
            <person name="Mayjonade B."/>
            <person name="Legrand L."/>
            <person name="Gill N."/>
            <person name="Kane N.C."/>
            <person name="Bowers J.E."/>
            <person name="Hubner S."/>
            <person name="Bellec A."/>
            <person name="Berard A."/>
            <person name="Berges H."/>
            <person name="Blanchet N."/>
            <person name="Boniface M.C."/>
            <person name="Brunel D."/>
            <person name="Catrice O."/>
            <person name="Chaidir N."/>
            <person name="Claudel C."/>
            <person name="Donnadieu C."/>
            <person name="Faraut T."/>
            <person name="Fievet G."/>
            <person name="Helmstetter N."/>
            <person name="King M."/>
            <person name="Knapp S.J."/>
            <person name="Lai Z."/>
            <person name="Le Paslier M.C."/>
            <person name="Lippi Y."/>
            <person name="Lorenzon L."/>
            <person name="Mandel J.R."/>
            <person name="Marage G."/>
            <person name="Marchand G."/>
            <person name="Marquand E."/>
            <person name="Bret-Mestries E."/>
            <person name="Morien E."/>
            <person name="Nambeesan S."/>
            <person name="Nguyen T."/>
            <person name="Pegot-Espagnet P."/>
            <person name="Pouilly N."/>
            <person name="Raftis F."/>
            <person name="Sallet E."/>
            <person name="Schiex T."/>
            <person name="Thomas J."/>
            <person name="Vandecasteele C."/>
            <person name="Vares D."/>
            <person name="Vear F."/>
            <person name="Vautrin S."/>
            <person name="Crespi M."/>
            <person name="Mangin B."/>
            <person name="Burke J.M."/>
            <person name="Salse J."/>
            <person name="Munos S."/>
            <person name="Vincourt P."/>
            <person name="Rieseberg L.H."/>
            <person name="Langlade N.B."/>
        </authorList>
    </citation>
    <scope>NUCLEOTIDE SEQUENCE [LARGE SCALE GENOMIC DNA]</scope>
    <source>
        <strain evidence="11">cv. SF193</strain>
        <tissue evidence="9">Leaves</tissue>
    </source>
</reference>
<dbReference type="FunFam" id="3.90.79.10:FF:000036">
    <property type="entry name" value="Nudix hydrolase 11"/>
    <property type="match status" value="1"/>
</dbReference>
<dbReference type="GO" id="GO:0006637">
    <property type="term" value="P:acyl-CoA metabolic process"/>
    <property type="evidence" value="ECO:0007669"/>
    <property type="project" value="UniProtKB-ARBA"/>
</dbReference>
<dbReference type="SUPFAM" id="SSF55811">
    <property type="entry name" value="Nudix"/>
    <property type="match status" value="1"/>
</dbReference>
<protein>
    <submittedName>
        <fullName evidence="9">NUDIX hydrolase domain-containing protein</fullName>
    </submittedName>
    <submittedName>
        <fullName evidence="10">Putative NUDIX hydrolase domain-like protein</fullName>
    </submittedName>
</protein>
<feature type="transmembrane region" description="Helical" evidence="7">
    <location>
        <begin position="182"/>
        <end position="200"/>
    </location>
</feature>
<dbReference type="GO" id="GO:0010945">
    <property type="term" value="F:coenzyme A diphosphatase activity"/>
    <property type="evidence" value="ECO:0007669"/>
    <property type="project" value="InterPro"/>
</dbReference>
<keyword evidence="7" id="KW-1133">Transmembrane helix</keyword>
<proteinExistence type="predicted"/>
<dbReference type="Gene3D" id="3.90.79.10">
    <property type="entry name" value="Nucleoside Triphosphate Pyrophosphohydrolase"/>
    <property type="match status" value="1"/>
</dbReference>
<keyword evidence="11" id="KW-1185">Reference proteome</keyword>
<reference evidence="9" key="3">
    <citation type="submission" date="2020-06" db="EMBL/GenBank/DDBJ databases">
        <title>Helianthus annuus Genome sequencing and assembly Release 2.</title>
        <authorList>
            <person name="Gouzy J."/>
            <person name="Langlade N."/>
            <person name="Munos S."/>
        </authorList>
    </citation>
    <scope>NUCLEOTIDE SEQUENCE</scope>
    <source>
        <tissue evidence="9">Leaves</tissue>
    </source>
</reference>
<evidence type="ECO:0000256" key="3">
    <source>
        <dbReference type="ARBA" id="ARBA00022723"/>
    </source>
</evidence>
<accession>A0A251T7P3</accession>
<gene>
    <name evidence="10" type="ORF">HannXRQ_Chr11g0327171</name>
    <name evidence="9" type="ORF">HanXRQr2_Chr16g0757321</name>
</gene>
<dbReference type="GO" id="GO:0046872">
    <property type="term" value="F:metal ion binding"/>
    <property type="evidence" value="ECO:0007669"/>
    <property type="project" value="UniProtKB-KW"/>
</dbReference>
<dbReference type="Gramene" id="mRNA:HanXRQr2_Chr16g0757321">
    <property type="protein sequence ID" value="mRNA:HanXRQr2_Chr16g0757321"/>
    <property type="gene ID" value="HanXRQr2_Chr16g0757321"/>
</dbReference>
<dbReference type="GO" id="GO:0015938">
    <property type="term" value="P:coenzyme A catabolic process"/>
    <property type="evidence" value="ECO:0000318"/>
    <property type="project" value="GO_Central"/>
</dbReference>
<evidence type="ECO:0000256" key="7">
    <source>
        <dbReference type="SAM" id="Phobius"/>
    </source>
</evidence>
<evidence type="ECO:0000259" key="8">
    <source>
        <dbReference type="PROSITE" id="PS51462"/>
    </source>
</evidence>
<dbReference type="GO" id="GO:0015937">
    <property type="term" value="P:coenzyme A biosynthetic process"/>
    <property type="evidence" value="ECO:0007669"/>
    <property type="project" value="UniProtKB-ARBA"/>
</dbReference>
<keyword evidence="6" id="KW-0464">Manganese</keyword>
<dbReference type="OMA" id="EANWMGM"/>
<comment type="cofactor">
    <cofactor evidence="1">
        <name>Mn(2+)</name>
        <dbReference type="ChEBI" id="CHEBI:29035"/>
    </cofactor>
</comment>
<dbReference type="Pfam" id="PF00293">
    <property type="entry name" value="NUDIX"/>
    <property type="match status" value="1"/>
</dbReference>
<evidence type="ECO:0000256" key="1">
    <source>
        <dbReference type="ARBA" id="ARBA00001936"/>
    </source>
</evidence>
<dbReference type="InterPro" id="IPR015797">
    <property type="entry name" value="NUDIX_hydrolase-like_dom_sf"/>
</dbReference>
<dbReference type="CDD" id="cd03426">
    <property type="entry name" value="NUDIX_CoAse_Nudt7"/>
    <property type="match status" value="1"/>
</dbReference>
<reference evidence="10" key="2">
    <citation type="submission" date="2017-02" db="EMBL/GenBank/DDBJ databases">
        <title>Sunflower complete genome.</title>
        <authorList>
            <person name="Langlade N."/>
            <person name="Munos S."/>
        </authorList>
    </citation>
    <scope>NUCLEOTIDE SEQUENCE [LARGE SCALE GENOMIC DNA]</scope>
    <source>
        <tissue evidence="10">Leaves</tissue>
    </source>
</reference>
<comment type="cofactor">
    <cofactor evidence="2">
        <name>Mg(2+)</name>
        <dbReference type="ChEBI" id="CHEBI:18420"/>
    </cofactor>
</comment>
<keyword evidence="5" id="KW-0460">Magnesium</keyword>
<dbReference type="PANTHER" id="PTHR12992:SF41">
    <property type="entry name" value="NUDIX HYDROLASE 11"/>
    <property type="match status" value="1"/>
</dbReference>
<keyword evidence="7" id="KW-0472">Membrane</keyword>
<feature type="domain" description="Nudix hydrolase" evidence="8">
    <location>
        <begin position="33"/>
        <end position="167"/>
    </location>
</feature>
<evidence type="ECO:0000313" key="9">
    <source>
        <dbReference type="EMBL" id="KAF5760771.1"/>
    </source>
</evidence>
<evidence type="ECO:0000313" key="10">
    <source>
        <dbReference type="EMBL" id="OTG07157.1"/>
    </source>
</evidence>
<evidence type="ECO:0000256" key="5">
    <source>
        <dbReference type="ARBA" id="ARBA00022842"/>
    </source>
</evidence>
<name>A0A251T7P3_HELAN</name>
<organism evidence="10 11">
    <name type="scientific">Helianthus annuus</name>
    <name type="common">Common sunflower</name>
    <dbReference type="NCBI Taxonomy" id="4232"/>
    <lineage>
        <taxon>Eukaryota</taxon>
        <taxon>Viridiplantae</taxon>
        <taxon>Streptophyta</taxon>
        <taxon>Embryophyta</taxon>
        <taxon>Tracheophyta</taxon>
        <taxon>Spermatophyta</taxon>
        <taxon>Magnoliopsida</taxon>
        <taxon>eudicotyledons</taxon>
        <taxon>Gunneridae</taxon>
        <taxon>Pentapetalae</taxon>
        <taxon>asterids</taxon>
        <taxon>campanulids</taxon>
        <taxon>Asterales</taxon>
        <taxon>Asteraceae</taxon>
        <taxon>Asteroideae</taxon>
        <taxon>Heliantheae alliance</taxon>
        <taxon>Heliantheae</taxon>
        <taxon>Helianthus</taxon>
    </lineage>
</organism>
<evidence type="ECO:0000256" key="2">
    <source>
        <dbReference type="ARBA" id="ARBA00001946"/>
    </source>
</evidence>
<dbReference type="InterPro" id="IPR000086">
    <property type="entry name" value="NUDIX_hydrolase_dom"/>
</dbReference>